<dbReference type="PANTHER" id="PTHR33154:SF15">
    <property type="entry name" value="REGULATORY PROTEIN ARSR"/>
    <property type="match status" value="1"/>
</dbReference>
<gene>
    <name evidence="5" type="ORF">SAMN04489807_2226</name>
</gene>
<dbReference type="Pfam" id="PF12840">
    <property type="entry name" value="HTH_20"/>
    <property type="match status" value="1"/>
</dbReference>
<dbReference type="SUPFAM" id="SSF46785">
    <property type="entry name" value="Winged helix' DNA-binding domain"/>
    <property type="match status" value="1"/>
</dbReference>
<dbReference type="InterPro" id="IPR001845">
    <property type="entry name" value="HTH_ArsR_DNA-bd_dom"/>
</dbReference>
<feature type="domain" description="HTH arsR-type" evidence="4">
    <location>
        <begin position="5"/>
        <end position="98"/>
    </location>
</feature>
<evidence type="ECO:0000313" key="6">
    <source>
        <dbReference type="Proteomes" id="UP000183750"/>
    </source>
</evidence>
<dbReference type="AlphaFoldDB" id="A0A1H4MRE5"/>
<evidence type="ECO:0000256" key="1">
    <source>
        <dbReference type="ARBA" id="ARBA00023015"/>
    </source>
</evidence>
<dbReference type="InterPro" id="IPR036388">
    <property type="entry name" value="WH-like_DNA-bd_sf"/>
</dbReference>
<proteinExistence type="predicted"/>
<dbReference type="GO" id="GO:0003677">
    <property type="term" value="F:DNA binding"/>
    <property type="evidence" value="ECO:0007669"/>
    <property type="project" value="UniProtKB-KW"/>
</dbReference>
<keyword evidence="2" id="KW-0238">DNA-binding</keyword>
<dbReference type="InterPro" id="IPR036390">
    <property type="entry name" value="WH_DNA-bd_sf"/>
</dbReference>
<accession>A0A1H4MRE5</accession>
<dbReference type="SMART" id="SM00418">
    <property type="entry name" value="HTH_ARSR"/>
    <property type="match status" value="1"/>
</dbReference>
<sequence>MEDISVITAISHPLRRRIYDHLLLYGTTQVTALARALESQVGSVSHHLRMLERAGLVQREADPAGDRRTSWWRIARRGLTWSVDDFSDSPADAMLAREAQRQGIRMQIERLQRWQRRHDDPAFAEYDASNTETMAWATPDELRDLSARVLAALTDWRDSVDLDDGQERTPVFFFAHAFPTAP</sequence>
<reference evidence="6" key="1">
    <citation type="submission" date="2016-10" db="EMBL/GenBank/DDBJ databases">
        <authorList>
            <person name="Varghese N."/>
            <person name="Submissions S."/>
        </authorList>
    </citation>
    <scope>NUCLEOTIDE SEQUENCE [LARGE SCALE GENOMIC DNA]</scope>
    <source>
        <strain evidence="6">DSM 16089</strain>
    </source>
</reference>
<dbReference type="PANTHER" id="PTHR33154">
    <property type="entry name" value="TRANSCRIPTIONAL REGULATOR, ARSR FAMILY"/>
    <property type="match status" value="1"/>
</dbReference>
<protein>
    <submittedName>
        <fullName evidence="5">Helix-turn-helix domain-containing protein</fullName>
    </submittedName>
</protein>
<dbReference type="OrthoDB" id="7945987at2"/>
<evidence type="ECO:0000256" key="2">
    <source>
        <dbReference type="ARBA" id="ARBA00023125"/>
    </source>
</evidence>
<name>A0A1H4MRE5_9MICO</name>
<evidence type="ECO:0000259" key="4">
    <source>
        <dbReference type="SMART" id="SM00418"/>
    </source>
</evidence>
<dbReference type="InterPro" id="IPR051081">
    <property type="entry name" value="HTH_MetalResp_TranReg"/>
</dbReference>
<evidence type="ECO:0000313" key="5">
    <source>
        <dbReference type="EMBL" id="SEB85354.1"/>
    </source>
</evidence>
<organism evidence="5 6">
    <name type="scientific">Microbacterium hydrocarbonoxydans</name>
    <dbReference type="NCBI Taxonomy" id="273678"/>
    <lineage>
        <taxon>Bacteria</taxon>
        <taxon>Bacillati</taxon>
        <taxon>Actinomycetota</taxon>
        <taxon>Actinomycetes</taxon>
        <taxon>Micrococcales</taxon>
        <taxon>Microbacteriaceae</taxon>
        <taxon>Microbacterium</taxon>
    </lineage>
</organism>
<dbReference type="EMBL" id="FNSQ01000005">
    <property type="protein sequence ID" value="SEB85354.1"/>
    <property type="molecule type" value="Genomic_DNA"/>
</dbReference>
<dbReference type="RefSeq" id="WP_060925817.1">
    <property type="nucleotide sequence ID" value="NZ_FNSQ01000005.1"/>
</dbReference>
<keyword evidence="3" id="KW-0804">Transcription</keyword>
<dbReference type="Gene3D" id="1.10.10.10">
    <property type="entry name" value="Winged helix-like DNA-binding domain superfamily/Winged helix DNA-binding domain"/>
    <property type="match status" value="1"/>
</dbReference>
<keyword evidence="6" id="KW-1185">Reference proteome</keyword>
<dbReference type="GO" id="GO:0003700">
    <property type="term" value="F:DNA-binding transcription factor activity"/>
    <property type="evidence" value="ECO:0007669"/>
    <property type="project" value="InterPro"/>
</dbReference>
<keyword evidence="1" id="KW-0805">Transcription regulation</keyword>
<dbReference type="CDD" id="cd00090">
    <property type="entry name" value="HTH_ARSR"/>
    <property type="match status" value="1"/>
</dbReference>
<dbReference type="Proteomes" id="UP000183750">
    <property type="component" value="Unassembled WGS sequence"/>
</dbReference>
<evidence type="ECO:0000256" key="3">
    <source>
        <dbReference type="ARBA" id="ARBA00023163"/>
    </source>
</evidence>
<dbReference type="InterPro" id="IPR011991">
    <property type="entry name" value="ArsR-like_HTH"/>
</dbReference>